<feature type="compositionally biased region" description="Polar residues" evidence="1">
    <location>
        <begin position="1"/>
        <end position="10"/>
    </location>
</feature>
<dbReference type="GeneID" id="28767571"/>
<accession>A0A177CYZ0</accession>
<proteinExistence type="predicted"/>
<protein>
    <recommendedName>
        <fullName evidence="2">Myb/SANT-like domain-containing protein</fullName>
    </recommendedName>
</protein>
<dbReference type="OrthoDB" id="5430673at2759"/>
<dbReference type="InterPro" id="IPR024752">
    <property type="entry name" value="Myb/SANT-like_dom"/>
</dbReference>
<keyword evidence="4" id="KW-1185">Reference proteome</keyword>
<sequence>MDSQFNFIEWSQSPSRTPGGRRRSFIWTPEMVETLLQALVEQVESGQRADSGYKVAAWEMATKEVNLCMVPMRYPRSHSNRTGPNCFDPTIPV</sequence>
<name>A0A177CYZ0_9PLEO</name>
<reference evidence="3 4" key="1">
    <citation type="submission" date="2016-05" db="EMBL/GenBank/DDBJ databases">
        <title>Comparative analysis of secretome profiles of manganese(II)-oxidizing ascomycete fungi.</title>
        <authorList>
            <consortium name="DOE Joint Genome Institute"/>
            <person name="Zeiner C.A."/>
            <person name="Purvine S.O."/>
            <person name="Zink E.M."/>
            <person name="Wu S."/>
            <person name="Pasa-Tolic L."/>
            <person name="Chaput D.L."/>
            <person name="Haridas S."/>
            <person name="Grigoriev I.V."/>
            <person name="Santelli C.M."/>
            <person name="Hansel C.M."/>
        </authorList>
    </citation>
    <scope>NUCLEOTIDE SEQUENCE [LARGE SCALE GENOMIC DNA]</scope>
    <source>
        <strain evidence="3 4">AP3s5-JAC2a</strain>
    </source>
</reference>
<evidence type="ECO:0000313" key="3">
    <source>
        <dbReference type="EMBL" id="OAG12496.1"/>
    </source>
</evidence>
<dbReference type="Pfam" id="PF12776">
    <property type="entry name" value="Myb_DNA-bind_3"/>
    <property type="match status" value="1"/>
</dbReference>
<gene>
    <name evidence="3" type="ORF">CC84DRAFT_124247</name>
</gene>
<dbReference type="RefSeq" id="XP_018042861.1">
    <property type="nucleotide sequence ID" value="XM_018184085.1"/>
</dbReference>
<evidence type="ECO:0000256" key="1">
    <source>
        <dbReference type="SAM" id="MobiDB-lite"/>
    </source>
</evidence>
<evidence type="ECO:0000313" key="4">
    <source>
        <dbReference type="Proteomes" id="UP000077069"/>
    </source>
</evidence>
<dbReference type="Proteomes" id="UP000077069">
    <property type="component" value="Unassembled WGS sequence"/>
</dbReference>
<feature type="domain" description="Myb/SANT-like" evidence="2">
    <location>
        <begin position="27"/>
        <end position="74"/>
    </location>
</feature>
<dbReference type="InParanoid" id="A0A177CYZ0"/>
<feature type="region of interest" description="Disordered" evidence="1">
    <location>
        <begin position="1"/>
        <end position="22"/>
    </location>
</feature>
<dbReference type="EMBL" id="KV441548">
    <property type="protein sequence ID" value="OAG12496.1"/>
    <property type="molecule type" value="Genomic_DNA"/>
</dbReference>
<dbReference type="AlphaFoldDB" id="A0A177CYZ0"/>
<evidence type="ECO:0000259" key="2">
    <source>
        <dbReference type="Pfam" id="PF12776"/>
    </source>
</evidence>
<organism evidence="3 4">
    <name type="scientific">Paraphaeosphaeria sporulosa</name>
    <dbReference type="NCBI Taxonomy" id="1460663"/>
    <lineage>
        <taxon>Eukaryota</taxon>
        <taxon>Fungi</taxon>
        <taxon>Dikarya</taxon>
        <taxon>Ascomycota</taxon>
        <taxon>Pezizomycotina</taxon>
        <taxon>Dothideomycetes</taxon>
        <taxon>Pleosporomycetidae</taxon>
        <taxon>Pleosporales</taxon>
        <taxon>Massarineae</taxon>
        <taxon>Didymosphaeriaceae</taxon>
        <taxon>Paraphaeosphaeria</taxon>
    </lineage>
</organism>